<dbReference type="EMBL" id="BGPR01039604">
    <property type="protein sequence ID" value="GBO15589.1"/>
    <property type="molecule type" value="Genomic_DNA"/>
</dbReference>
<name>A0A4Y2URB6_ARAVE</name>
<dbReference type="AlphaFoldDB" id="A0A4Y2URB6"/>
<accession>A0A4Y2URB6</accession>
<protein>
    <submittedName>
        <fullName evidence="1">Uncharacterized protein</fullName>
    </submittedName>
</protein>
<proteinExistence type="predicted"/>
<gene>
    <name evidence="1" type="ORF">AVEN_8295_1</name>
</gene>
<reference evidence="1 2" key="1">
    <citation type="journal article" date="2019" name="Sci. Rep.">
        <title>Orb-weaving spider Araneus ventricosus genome elucidates the spidroin gene catalogue.</title>
        <authorList>
            <person name="Kono N."/>
            <person name="Nakamura H."/>
            <person name="Ohtoshi R."/>
            <person name="Moran D.A.P."/>
            <person name="Shinohara A."/>
            <person name="Yoshida Y."/>
            <person name="Fujiwara M."/>
            <person name="Mori M."/>
            <person name="Tomita M."/>
            <person name="Arakawa K."/>
        </authorList>
    </citation>
    <scope>NUCLEOTIDE SEQUENCE [LARGE SCALE GENOMIC DNA]</scope>
</reference>
<dbReference type="InterPro" id="IPR008042">
    <property type="entry name" value="Retrotrans_Pao"/>
</dbReference>
<evidence type="ECO:0000313" key="2">
    <source>
        <dbReference type="Proteomes" id="UP000499080"/>
    </source>
</evidence>
<dbReference type="PANTHER" id="PTHR47331:SF1">
    <property type="entry name" value="GAG-LIKE PROTEIN"/>
    <property type="match status" value="1"/>
</dbReference>
<evidence type="ECO:0000313" key="1">
    <source>
        <dbReference type="EMBL" id="GBO15589.1"/>
    </source>
</evidence>
<keyword evidence="2" id="KW-1185">Reference proteome</keyword>
<dbReference type="PANTHER" id="PTHR47331">
    <property type="entry name" value="PHD-TYPE DOMAIN-CONTAINING PROTEIN"/>
    <property type="match status" value="1"/>
</dbReference>
<dbReference type="Proteomes" id="UP000499080">
    <property type="component" value="Unassembled WGS sequence"/>
</dbReference>
<dbReference type="Pfam" id="PF05380">
    <property type="entry name" value="Peptidase_A17"/>
    <property type="match status" value="1"/>
</dbReference>
<comment type="caution">
    <text evidence="1">The sequence shown here is derived from an EMBL/GenBank/DDBJ whole genome shotgun (WGS) entry which is preliminary data.</text>
</comment>
<organism evidence="1 2">
    <name type="scientific">Araneus ventricosus</name>
    <name type="common">Orbweaver spider</name>
    <name type="synonym">Epeira ventricosa</name>
    <dbReference type="NCBI Taxonomy" id="182803"/>
    <lineage>
        <taxon>Eukaryota</taxon>
        <taxon>Metazoa</taxon>
        <taxon>Ecdysozoa</taxon>
        <taxon>Arthropoda</taxon>
        <taxon>Chelicerata</taxon>
        <taxon>Arachnida</taxon>
        <taxon>Araneae</taxon>
        <taxon>Araneomorphae</taxon>
        <taxon>Entelegynae</taxon>
        <taxon>Araneoidea</taxon>
        <taxon>Araneidae</taxon>
        <taxon>Araneus</taxon>
    </lineage>
</organism>
<sequence>MHTYDIVSKWILVPLTLVLSTIARLFDPLDLLVPVAFGAKFLMQALCRLKIGWIDPLPKPECLEWHQFLIELESINSLKIGRRIVIEEAATIEFRCFAAASERCFEAAVYCKSQNSEG</sequence>